<dbReference type="EMBL" id="CAEFZW010000002">
    <property type="protein sequence ID" value="CAB4252709.1"/>
    <property type="molecule type" value="Genomic_DNA"/>
</dbReference>
<organism evidence="2 3">
    <name type="scientific">Maudiozyma barnettii</name>
    <dbReference type="NCBI Taxonomy" id="61262"/>
    <lineage>
        <taxon>Eukaryota</taxon>
        <taxon>Fungi</taxon>
        <taxon>Dikarya</taxon>
        <taxon>Ascomycota</taxon>
        <taxon>Saccharomycotina</taxon>
        <taxon>Saccharomycetes</taxon>
        <taxon>Saccharomycetales</taxon>
        <taxon>Saccharomycetaceae</taxon>
        <taxon>Maudiozyma</taxon>
    </lineage>
</organism>
<gene>
    <name evidence="2" type="ORF">KABA2_02S02574</name>
</gene>
<reference evidence="2 3" key="1">
    <citation type="submission" date="2020-05" db="EMBL/GenBank/DDBJ databases">
        <authorList>
            <person name="Casaregola S."/>
            <person name="Devillers H."/>
            <person name="Grondin C."/>
        </authorList>
    </citation>
    <scope>NUCLEOTIDE SEQUENCE [LARGE SCALE GENOMIC DNA]</scope>
    <source>
        <strain evidence="2 3">CLIB 1767</strain>
    </source>
</reference>
<dbReference type="AlphaFoldDB" id="A0A8H2ZFV4"/>
<sequence>MTIDTPCCTVTPFYDIKDTPWGGRSCFATDDIQKNTVILEVNDTTGSSIQYEFRKEVCHYCFKYNNGKSMKFKIERTDIEGFLSEDNKWLKSHLKKFRGAGLWFCSSDCMHSYLTIPQIIDLIEIYEILLDNYMNKLKKHNPDDDREAELNSVEISQPIIDSVWENIRIEWLPLIDTMKYTKREQYLPIISEDEYNWARFVSNTLFHLRTYNKDTETGKSFWNLQSNELNKMKQFPILLHFQQLVFKTLYILLPKTLRVDFCIETFRHIMGSEYGNVFGIWQEGETVDSRESLGHWVFPRASYFNHSCMPNITKSRNRNTMYFTLNEDVHCGDELCIEYSGILDLTTAKRRQFLKENWFFDCQCRKCRLEIQSSH</sequence>
<dbReference type="PROSITE" id="PS50280">
    <property type="entry name" value="SET"/>
    <property type="match status" value="1"/>
</dbReference>
<name>A0A8H2ZFV4_9SACH</name>
<keyword evidence="3" id="KW-1185">Reference proteome</keyword>
<dbReference type="InterPro" id="IPR046341">
    <property type="entry name" value="SET_dom_sf"/>
</dbReference>
<dbReference type="RefSeq" id="XP_041404747.1">
    <property type="nucleotide sequence ID" value="XM_041548813.1"/>
</dbReference>
<dbReference type="PANTHER" id="PTHR12197">
    <property type="entry name" value="HISTONE-LYSINE N-METHYLTRANSFERASE SMYD"/>
    <property type="match status" value="1"/>
</dbReference>
<dbReference type="GO" id="GO:0005634">
    <property type="term" value="C:nucleus"/>
    <property type="evidence" value="ECO:0007669"/>
    <property type="project" value="TreeGrafter"/>
</dbReference>
<dbReference type="GeneID" id="64855843"/>
<evidence type="ECO:0000313" key="3">
    <source>
        <dbReference type="Proteomes" id="UP000644660"/>
    </source>
</evidence>
<evidence type="ECO:0000259" key="1">
    <source>
        <dbReference type="PROSITE" id="PS50280"/>
    </source>
</evidence>
<dbReference type="SUPFAM" id="SSF82199">
    <property type="entry name" value="SET domain"/>
    <property type="match status" value="1"/>
</dbReference>
<feature type="domain" description="SET" evidence="1">
    <location>
        <begin position="6"/>
        <end position="340"/>
    </location>
</feature>
<dbReference type="InterPro" id="IPR050869">
    <property type="entry name" value="H3K4_H4K5_MeTrfase"/>
</dbReference>
<dbReference type="Proteomes" id="UP000644660">
    <property type="component" value="Unassembled WGS sequence"/>
</dbReference>
<proteinExistence type="predicted"/>
<protein>
    <recommendedName>
        <fullName evidence="1">SET domain-containing protein</fullName>
    </recommendedName>
</protein>
<dbReference type="SMART" id="SM00317">
    <property type="entry name" value="SET"/>
    <property type="match status" value="1"/>
</dbReference>
<dbReference type="PANTHER" id="PTHR12197:SF294">
    <property type="entry name" value="POTENTIAL PROTEIN LYSINE METHYLTRANSFERASE SET6"/>
    <property type="match status" value="1"/>
</dbReference>
<dbReference type="CDD" id="cd20071">
    <property type="entry name" value="SET_SMYD"/>
    <property type="match status" value="1"/>
</dbReference>
<evidence type="ECO:0000313" key="2">
    <source>
        <dbReference type="EMBL" id="CAB4252709.1"/>
    </source>
</evidence>
<dbReference type="Gene3D" id="2.170.270.10">
    <property type="entry name" value="SET domain"/>
    <property type="match status" value="1"/>
</dbReference>
<comment type="caution">
    <text evidence="2">The sequence shown here is derived from an EMBL/GenBank/DDBJ whole genome shotgun (WGS) entry which is preliminary data.</text>
</comment>
<dbReference type="Pfam" id="PF00856">
    <property type="entry name" value="SET"/>
    <property type="match status" value="1"/>
</dbReference>
<dbReference type="InterPro" id="IPR001214">
    <property type="entry name" value="SET_dom"/>
</dbReference>
<accession>A0A8H2ZFV4</accession>